<dbReference type="AlphaFoldDB" id="A0A132ACU2"/>
<evidence type="ECO:0000313" key="11">
    <source>
        <dbReference type="EMBL" id="KPM08689.1"/>
    </source>
</evidence>
<dbReference type="PANTHER" id="PTHR14068">
    <property type="entry name" value="EUKARYOTIC TRANSLATION INITIATION FACTOR 3 EIF3 -RELATED"/>
    <property type="match status" value="1"/>
</dbReference>
<dbReference type="InterPro" id="IPR015943">
    <property type="entry name" value="WD40/YVTN_repeat-like_dom_sf"/>
</dbReference>
<comment type="subunit">
    <text evidence="7 8">Component of the eukaryotic translation initiation factor 3 (eIF-3) complex.</text>
</comment>
<dbReference type="GO" id="GO:0001732">
    <property type="term" value="P:formation of cytoplasmic translation initiation complex"/>
    <property type="evidence" value="ECO:0007669"/>
    <property type="project" value="UniProtKB-UniRule"/>
</dbReference>
<evidence type="ECO:0000256" key="1">
    <source>
        <dbReference type="ARBA" id="ARBA00004496"/>
    </source>
</evidence>
<comment type="function">
    <text evidence="8">Component of the eukaryotic translation initiation factor 3 (eIF-3) complex, which is involved in protein synthesis and, together with other initiation factors, stimulates binding of mRNA and methionyl-tRNAi to the 40S ribosome.</text>
</comment>
<evidence type="ECO:0000313" key="12">
    <source>
        <dbReference type="Proteomes" id="UP000616769"/>
    </source>
</evidence>
<dbReference type="GO" id="GO:0016282">
    <property type="term" value="C:eukaryotic 43S preinitiation complex"/>
    <property type="evidence" value="ECO:0007669"/>
    <property type="project" value="UniProtKB-UniRule"/>
</dbReference>
<comment type="subcellular location">
    <subcellularLocation>
        <location evidence="1 7 8">Cytoplasm</location>
    </subcellularLocation>
</comment>
<evidence type="ECO:0000256" key="9">
    <source>
        <dbReference type="SAM" id="Coils"/>
    </source>
</evidence>
<proteinExistence type="inferred from homology"/>
<dbReference type="Proteomes" id="UP000616769">
    <property type="component" value="Unassembled WGS sequence"/>
</dbReference>
<evidence type="ECO:0000256" key="4">
    <source>
        <dbReference type="ARBA" id="ARBA00022574"/>
    </source>
</evidence>
<dbReference type="OrthoDB" id="10250414at2759"/>
<feature type="coiled-coil region" evidence="9">
    <location>
        <begin position="639"/>
        <end position="666"/>
    </location>
</feature>
<dbReference type="InterPro" id="IPR035979">
    <property type="entry name" value="RBD_domain_sf"/>
</dbReference>
<sequence>MAESDILNDEAKKTNSIKNADGNENAEEPEPNFDDPEDFIDDIDDNDLIGDILKNRPTQELGLKSVIIVDGIPKIAQERFEKLRTVLLRLFSKCGEIVKDYFPLEENQFTKGYVFFEYKKSEQAKNAVKTFNGHKLDKNHVFAVNMIQDIDKFINISEQFEEPQKEPYQDLGNLKEWLQEPDSYDQFAVVYSKGDVTSVFLNSNPEPVLLHQREFWTEQLVHWSPLGTYMATFHNQGIALWGGPNFKKLFKFAQEGIIFIDFSPCEKYLVTLSQPMMLTNPEEAIVVWDIRMQTVKRTFYADESQSLSWPIFKWSHDDKYFGRIYNDSLCVYETETFSLLDKKSMKIPGIKNFAWSPSENILAFWVAEEQNVPARVLLIDIPMKNELRTKTIFNVSDCKIQWQKNGDYLCVKVERYSKAKKERNDVNKYTGLYYSFDLYHIREKQIPIDSIEIKGPIVAFNWEPFGSKLAIIHGESPSYTISFYGINKETTVTLLKKFEKKPYNSLFWSPSGQYIVLGSLRTSTNYEMEFIDTSDFSRSTQQKHYKLSDIEWDPTGRYVVSSSYHWSSKTDSSDTSYIIWSFQGRKIREQNMDLLCQFTWRPRPSTLLGEEKIKEIRKNLKKYADDFDAKDRLTYSKLSKEMVEKRQRQIREYKELMERNRKLVATYQNVLMKLRVIDPEEDQGFEEEEYEFLVREESTEIE</sequence>
<dbReference type="GO" id="GO:0031369">
    <property type="term" value="F:translation initiation factor binding"/>
    <property type="evidence" value="ECO:0007669"/>
    <property type="project" value="InterPro"/>
</dbReference>
<dbReference type="FunFam" id="3.30.70.330:FF:000235">
    <property type="entry name" value="Eukaryotic translation initiation factor 3 subunit B"/>
    <property type="match status" value="1"/>
</dbReference>
<evidence type="ECO:0000256" key="3">
    <source>
        <dbReference type="ARBA" id="ARBA00022540"/>
    </source>
</evidence>
<dbReference type="InterPro" id="IPR034363">
    <property type="entry name" value="eIF3B_RRM"/>
</dbReference>
<comment type="similarity">
    <text evidence="7 8">Belongs to the eIF-3 subunit B family.</text>
</comment>
<dbReference type="InterPro" id="IPR000504">
    <property type="entry name" value="RRM_dom"/>
</dbReference>
<dbReference type="PANTHER" id="PTHR14068:SF0">
    <property type="entry name" value="EUKARYOTIC TRANSLATION INITIATION FACTOR 3 SUBUNIT B"/>
    <property type="match status" value="1"/>
</dbReference>
<dbReference type="GO" id="GO:0003723">
    <property type="term" value="F:RNA binding"/>
    <property type="evidence" value="ECO:0007669"/>
    <property type="project" value="UniProtKB-UniRule"/>
</dbReference>
<dbReference type="PROSITE" id="PS50102">
    <property type="entry name" value="RRM"/>
    <property type="match status" value="1"/>
</dbReference>
<dbReference type="PIRSF" id="PIRSF036424">
    <property type="entry name" value="eIF3b"/>
    <property type="match status" value="1"/>
</dbReference>
<feature type="region of interest" description="Disordered" evidence="10">
    <location>
        <begin position="1"/>
        <end position="37"/>
    </location>
</feature>
<feature type="compositionally biased region" description="Acidic residues" evidence="10">
    <location>
        <begin position="24"/>
        <end position="37"/>
    </location>
</feature>
<dbReference type="SUPFAM" id="SSF54928">
    <property type="entry name" value="RNA-binding domain, RBD"/>
    <property type="match status" value="1"/>
</dbReference>
<evidence type="ECO:0000256" key="7">
    <source>
        <dbReference type="HAMAP-Rule" id="MF_03001"/>
    </source>
</evidence>
<dbReference type="EMBL" id="JXLN01012619">
    <property type="protein sequence ID" value="KPM08689.1"/>
    <property type="molecule type" value="Genomic_DNA"/>
</dbReference>
<dbReference type="SMART" id="SM00360">
    <property type="entry name" value="RRM"/>
    <property type="match status" value="1"/>
</dbReference>
<dbReference type="GO" id="GO:0033290">
    <property type="term" value="C:eukaryotic 48S preinitiation complex"/>
    <property type="evidence" value="ECO:0007669"/>
    <property type="project" value="UniProtKB-UniRule"/>
</dbReference>
<evidence type="ECO:0000256" key="2">
    <source>
        <dbReference type="ARBA" id="ARBA00022490"/>
    </source>
</evidence>
<name>A0A132ACU2_SARSC</name>
<comment type="function">
    <text evidence="7">RNA-binding component of the eukaryotic translation initiation factor 3 (eIF-3) complex, which is involved in protein synthesis of a specialized repertoire of mRNAs and, together with other initiation factors, stimulates binding of mRNA and methionyl-tRNAi to the 40S ribosome. The eIF-3 complex specifically targets and initiates translation of a subset of mRNAs involved in cell proliferation.</text>
</comment>
<evidence type="ECO:0000256" key="10">
    <source>
        <dbReference type="SAM" id="MobiDB-lite"/>
    </source>
</evidence>
<accession>A0A132ACU2</accession>
<keyword evidence="6 7" id="KW-0648">Protein biosynthesis</keyword>
<keyword evidence="3 7" id="KW-0396">Initiation factor</keyword>
<dbReference type="GO" id="GO:0003743">
    <property type="term" value="F:translation initiation factor activity"/>
    <property type="evidence" value="ECO:0007669"/>
    <property type="project" value="UniProtKB-UniRule"/>
</dbReference>
<dbReference type="InterPro" id="IPR011400">
    <property type="entry name" value="EIF3B"/>
</dbReference>
<dbReference type="Pfam" id="PF00076">
    <property type="entry name" value="RRM_1"/>
    <property type="match status" value="1"/>
</dbReference>
<dbReference type="OMA" id="LWGGPQF"/>
<dbReference type="Gene3D" id="2.130.10.10">
    <property type="entry name" value="YVTN repeat-like/Quinoprotein amine dehydrogenase"/>
    <property type="match status" value="2"/>
</dbReference>
<organism evidence="11 12">
    <name type="scientific">Sarcoptes scabiei</name>
    <name type="common">Itch mite</name>
    <name type="synonym">Acarus scabiei</name>
    <dbReference type="NCBI Taxonomy" id="52283"/>
    <lineage>
        <taxon>Eukaryota</taxon>
        <taxon>Metazoa</taxon>
        <taxon>Ecdysozoa</taxon>
        <taxon>Arthropoda</taxon>
        <taxon>Chelicerata</taxon>
        <taxon>Arachnida</taxon>
        <taxon>Acari</taxon>
        <taxon>Acariformes</taxon>
        <taxon>Sarcoptiformes</taxon>
        <taxon>Astigmata</taxon>
        <taxon>Psoroptidia</taxon>
        <taxon>Sarcoptoidea</taxon>
        <taxon>Sarcoptidae</taxon>
        <taxon>Sarcoptinae</taxon>
        <taxon>Sarcoptes</taxon>
    </lineage>
</organism>
<dbReference type="HAMAP" id="MF_03001">
    <property type="entry name" value="eIF3b"/>
    <property type="match status" value="1"/>
</dbReference>
<reference evidence="11 12" key="1">
    <citation type="journal article" date="2015" name="Parasit. Vectors">
        <title>Draft genome of the scabies mite.</title>
        <authorList>
            <person name="Rider S.D.Jr."/>
            <person name="Morgan M.S."/>
            <person name="Arlian L.G."/>
        </authorList>
    </citation>
    <scope>NUCLEOTIDE SEQUENCE [LARGE SCALE GENOMIC DNA]</scope>
    <source>
        <strain evidence="11">Arlian Lab</strain>
    </source>
</reference>
<keyword evidence="2 7" id="KW-0963">Cytoplasm</keyword>
<evidence type="ECO:0000256" key="6">
    <source>
        <dbReference type="ARBA" id="ARBA00022917"/>
    </source>
</evidence>
<gene>
    <name evidence="11" type="ORF">QR98_0072120</name>
</gene>
<keyword evidence="5 7" id="KW-0694">RNA-binding</keyword>
<keyword evidence="9" id="KW-0175">Coiled coil</keyword>
<protein>
    <recommendedName>
        <fullName evidence="7 8">Eukaryotic translation initiation factor 3 subunit B</fullName>
        <shortName evidence="7 8">eIF3b</shortName>
    </recommendedName>
    <alternativeName>
        <fullName evidence="7">Eukaryotic translation initiation factor 3 subunit 9</fullName>
    </alternativeName>
</protein>
<dbReference type="InterPro" id="IPR012677">
    <property type="entry name" value="Nucleotide-bd_a/b_plait_sf"/>
</dbReference>
<dbReference type="VEuPathDB" id="VectorBase:SSCA007794"/>
<dbReference type="GO" id="GO:0005852">
    <property type="term" value="C:eukaryotic translation initiation factor 3 complex"/>
    <property type="evidence" value="ECO:0007669"/>
    <property type="project" value="UniProtKB-UniRule"/>
</dbReference>
<dbReference type="SUPFAM" id="SSF69322">
    <property type="entry name" value="Tricorn protease domain 2"/>
    <property type="match status" value="1"/>
</dbReference>
<dbReference type="InterPro" id="IPR013979">
    <property type="entry name" value="TIF_beta_prop-like"/>
</dbReference>
<dbReference type="Gene3D" id="3.30.70.330">
    <property type="match status" value="1"/>
</dbReference>
<dbReference type="CDD" id="cd12278">
    <property type="entry name" value="RRM_eIF3B"/>
    <property type="match status" value="1"/>
</dbReference>
<evidence type="ECO:0000256" key="8">
    <source>
        <dbReference type="PIRNR" id="PIRNR036424"/>
    </source>
</evidence>
<comment type="caution">
    <text evidence="11">The sequence shown here is derived from an EMBL/GenBank/DDBJ whole genome shotgun (WGS) entry which is preliminary data.</text>
</comment>
<keyword evidence="4" id="KW-0853">WD repeat</keyword>
<dbReference type="Pfam" id="PF08662">
    <property type="entry name" value="eIF2A"/>
    <property type="match status" value="1"/>
</dbReference>
<evidence type="ECO:0000256" key="5">
    <source>
        <dbReference type="ARBA" id="ARBA00022884"/>
    </source>
</evidence>